<protein>
    <submittedName>
        <fullName evidence="1">Uncharacterized protein</fullName>
    </submittedName>
</protein>
<evidence type="ECO:0000313" key="1">
    <source>
        <dbReference type="EMBL" id="MBX72464.1"/>
    </source>
</evidence>
<sequence>MKACINLLMVYIPSHSINQPSSIINGIDHGTILY</sequence>
<proteinExistence type="predicted"/>
<reference evidence="1" key="1">
    <citation type="submission" date="2018-02" db="EMBL/GenBank/DDBJ databases">
        <title>Rhizophora mucronata_Transcriptome.</title>
        <authorList>
            <person name="Meera S.P."/>
            <person name="Sreeshan A."/>
            <person name="Augustine A."/>
        </authorList>
    </citation>
    <scope>NUCLEOTIDE SEQUENCE</scope>
    <source>
        <tissue evidence="1">Leaf</tissue>
    </source>
</reference>
<accession>A0A2P2QZY2</accession>
<name>A0A2P2QZY2_RHIMU</name>
<dbReference type="EMBL" id="GGEC01091980">
    <property type="protein sequence ID" value="MBX72464.1"/>
    <property type="molecule type" value="Transcribed_RNA"/>
</dbReference>
<dbReference type="AlphaFoldDB" id="A0A2P2QZY2"/>
<organism evidence="1">
    <name type="scientific">Rhizophora mucronata</name>
    <name type="common">Asiatic mangrove</name>
    <dbReference type="NCBI Taxonomy" id="61149"/>
    <lineage>
        <taxon>Eukaryota</taxon>
        <taxon>Viridiplantae</taxon>
        <taxon>Streptophyta</taxon>
        <taxon>Embryophyta</taxon>
        <taxon>Tracheophyta</taxon>
        <taxon>Spermatophyta</taxon>
        <taxon>Magnoliopsida</taxon>
        <taxon>eudicotyledons</taxon>
        <taxon>Gunneridae</taxon>
        <taxon>Pentapetalae</taxon>
        <taxon>rosids</taxon>
        <taxon>fabids</taxon>
        <taxon>Malpighiales</taxon>
        <taxon>Rhizophoraceae</taxon>
        <taxon>Rhizophora</taxon>
    </lineage>
</organism>